<dbReference type="Pfam" id="PF08388">
    <property type="entry name" value="GIIM"/>
    <property type="match status" value="1"/>
</dbReference>
<evidence type="ECO:0000259" key="1">
    <source>
        <dbReference type="Pfam" id="PF08388"/>
    </source>
</evidence>
<accession>A0ABX1BF65</accession>
<name>A0ABX1BF65_9ACTN</name>
<feature type="domain" description="Group II intron maturase-specific" evidence="1">
    <location>
        <begin position="3"/>
        <end position="78"/>
    </location>
</feature>
<dbReference type="EMBL" id="JAATEP010000049">
    <property type="protein sequence ID" value="NJP96398.1"/>
    <property type="molecule type" value="Genomic_DNA"/>
</dbReference>
<evidence type="ECO:0000313" key="2">
    <source>
        <dbReference type="EMBL" id="NJP96398.1"/>
    </source>
</evidence>
<comment type="caution">
    <text evidence="2">The sequence shown here is derived from an EMBL/GenBank/DDBJ whole genome shotgun (WGS) entry which is preliminary data.</text>
</comment>
<reference evidence="2 3" key="1">
    <citation type="submission" date="2020-03" db="EMBL/GenBank/DDBJ databases">
        <title>WGS of actinomycetes isolated from Thailand.</title>
        <authorList>
            <person name="Thawai C."/>
        </authorList>
    </citation>
    <scope>NUCLEOTIDE SEQUENCE [LARGE SCALE GENOMIC DNA]</scope>
    <source>
        <strain evidence="2 3">FMUSA5-5</strain>
    </source>
</reference>
<gene>
    <name evidence="2" type="ORF">HCN51_44385</name>
</gene>
<sequence length="116" mass="13974">MWHARDRIREITARRWMLLPPEAIVRDLNGFLRGWAGYFRYGHSGQRLSKIRRYAQWRLAHFVRRRHRRSMAFGWWVLTRARPADLGLISLYVIVVAPRAGKPWRDRPNAAGERRR</sequence>
<protein>
    <recommendedName>
        <fullName evidence="1">Group II intron maturase-specific domain-containing protein</fullName>
    </recommendedName>
</protein>
<keyword evidence="3" id="KW-1185">Reference proteome</keyword>
<dbReference type="InterPro" id="IPR013597">
    <property type="entry name" value="Mat_intron_G2"/>
</dbReference>
<organism evidence="2 3">
    <name type="scientific">Nonomuraea composti</name>
    <dbReference type="NCBI Taxonomy" id="2720023"/>
    <lineage>
        <taxon>Bacteria</taxon>
        <taxon>Bacillati</taxon>
        <taxon>Actinomycetota</taxon>
        <taxon>Actinomycetes</taxon>
        <taxon>Streptosporangiales</taxon>
        <taxon>Streptosporangiaceae</taxon>
        <taxon>Nonomuraea</taxon>
    </lineage>
</organism>
<dbReference type="Proteomes" id="UP000696294">
    <property type="component" value="Unassembled WGS sequence"/>
</dbReference>
<proteinExistence type="predicted"/>
<evidence type="ECO:0000313" key="3">
    <source>
        <dbReference type="Proteomes" id="UP000696294"/>
    </source>
</evidence>